<evidence type="ECO:0000313" key="2">
    <source>
        <dbReference type="EMBL" id="KAL3786526.1"/>
    </source>
</evidence>
<sequence length="386" mass="42981">MLFSRRLVVTTSILWSLSCQSSRHSCHAFSQPSQRQLLHDTSVGRPSSRLHLFQSSLQKSNEIKLAAVSTNKNSVTAAAKCRIPAEELSTLNEGFAVGSAPPFPYTFDLLRKNTEDDCTISNHATKMMIRHLEEDDIVGILPELVREFGSLMPQTNSNNPGDKVASEVENYLFSITVLIGLTQRVKRRIKGYPEGRKSNYPDHNVICIVEQIPVISSNPTQPQSYNEQIVGIGEISWQPPNPNRNAPPFVLPYFIKQLLSKFNAGTDDDGQLVDTPRGYISNVLVWKSRRGLGYARVLMAALEGIAKSWKCQDVRLHVDADEKSGKVAQSLYRNLGYAGVPDRGSTSRKAKGDRVGLEWLGPSMVNEGLYMVDGIPLLYMQKSFEI</sequence>
<proteinExistence type="predicted"/>
<dbReference type="PANTHER" id="PTHR47443">
    <property type="entry name" value="ACYL-COA N-ACYLTRANSFERASES (NAT) SUPERFAMILY PROTEIN"/>
    <property type="match status" value="1"/>
</dbReference>
<dbReference type="SUPFAM" id="SSF55729">
    <property type="entry name" value="Acyl-CoA N-acyltransferases (Nat)"/>
    <property type="match status" value="1"/>
</dbReference>
<dbReference type="PROSITE" id="PS51186">
    <property type="entry name" value="GNAT"/>
    <property type="match status" value="1"/>
</dbReference>
<gene>
    <name evidence="2" type="ORF">ACHAWO_000503</name>
</gene>
<evidence type="ECO:0000313" key="3">
    <source>
        <dbReference type="Proteomes" id="UP001530400"/>
    </source>
</evidence>
<keyword evidence="3" id="KW-1185">Reference proteome</keyword>
<dbReference type="Pfam" id="PF00583">
    <property type="entry name" value="Acetyltransf_1"/>
    <property type="match status" value="1"/>
</dbReference>
<accession>A0ABD3PGZ5</accession>
<dbReference type="EMBL" id="JALLPJ020000646">
    <property type="protein sequence ID" value="KAL3786526.1"/>
    <property type="molecule type" value="Genomic_DNA"/>
</dbReference>
<dbReference type="Proteomes" id="UP001530400">
    <property type="component" value="Unassembled WGS sequence"/>
</dbReference>
<comment type="caution">
    <text evidence="2">The sequence shown here is derived from an EMBL/GenBank/DDBJ whole genome shotgun (WGS) entry which is preliminary data.</text>
</comment>
<reference evidence="2 3" key="1">
    <citation type="submission" date="2024-10" db="EMBL/GenBank/DDBJ databases">
        <title>Updated reference genomes for cyclostephanoid diatoms.</title>
        <authorList>
            <person name="Roberts W.R."/>
            <person name="Alverson A.J."/>
        </authorList>
    </citation>
    <scope>NUCLEOTIDE SEQUENCE [LARGE SCALE GENOMIC DNA]</scope>
    <source>
        <strain evidence="2 3">AJA010-31</strain>
    </source>
</reference>
<dbReference type="InterPro" id="IPR000182">
    <property type="entry name" value="GNAT_dom"/>
</dbReference>
<name>A0ABD3PGZ5_9STRA</name>
<protein>
    <recommendedName>
        <fullName evidence="1">N-acetyltransferase domain-containing protein</fullName>
    </recommendedName>
</protein>
<dbReference type="PANTHER" id="PTHR47443:SF3">
    <property type="entry name" value="GCN5-RELATED N-ACETYLTRANSFERASE 4, CHLOROPLASTIC"/>
    <property type="match status" value="1"/>
</dbReference>
<feature type="domain" description="N-acetyltransferase" evidence="1">
    <location>
        <begin position="213"/>
        <end position="376"/>
    </location>
</feature>
<evidence type="ECO:0000259" key="1">
    <source>
        <dbReference type="PROSITE" id="PS51186"/>
    </source>
</evidence>
<dbReference type="PROSITE" id="PS51257">
    <property type="entry name" value="PROKAR_LIPOPROTEIN"/>
    <property type="match status" value="1"/>
</dbReference>
<dbReference type="Gene3D" id="3.40.630.30">
    <property type="match status" value="1"/>
</dbReference>
<dbReference type="CDD" id="cd04301">
    <property type="entry name" value="NAT_SF"/>
    <property type="match status" value="1"/>
</dbReference>
<organism evidence="2 3">
    <name type="scientific">Cyclotella atomus</name>
    <dbReference type="NCBI Taxonomy" id="382360"/>
    <lineage>
        <taxon>Eukaryota</taxon>
        <taxon>Sar</taxon>
        <taxon>Stramenopiles</taxon>
        <taxon>Ochrophyta</taxon>
        <taxon>Bacillariophyta</taxon>
        <taxon>Coscinodiscophyceae</taxon>
        <taxon>Thalassiosirophycidae</taxon>
        <taxon>Stephanodiscales</taxon>
        <taxon>Stephanodiscaceae</taxon>
        <taxon>Cyclotella</taxon>
    </lineage>
</organism>
<dbReference type="InterPro" id="IPR016181">
    <property type="entry name" value="Acyl_CoA_acyltransferase"/>
</dbReference>
<dbReference type="AlphaFoldDB" id="A0ABD3PGZ5"/>